<dbReference type="CDD" id="cd09272">
    <property type="entry name" value="RNase_HI_RT_Ty1"/>
    <property type="match status" value="1"/>
</dbReference>
<dbReference type="GO" id="GO:0004190">
    <property type="term" value="F:aspartic-type endopeptidase activity"/>
    <property type="evidence" value="ECO:0007669"/>
    <property type="project" value="UniProtKB-KW"/>
</dbReference>
<dbReference type="Pfam" id="PF14244">
    <property type="entry name" value="Retrotran_gag_3"/>
    <property type="match status" value="1"/>
</dbReference>
<dbReference type="InterPro" id="IPR001584">
    <property type="entry name" value="Integrase_cat-core"/>
</dbReference>
<reference evidence="3 4" key="1">
    <citation type="submission" date="2013-09" db="EMBL/GenBank/DDBJ databases">
        <title>Corchorus capsularis genome sequencing.</title>
        <authorList>
            <person name="Alam M."/>
            <person name="Haque M.S."/>
            <person name="Islam M.S."/>
            <person name="Emdad E.M."/>
            <person name="Islam M.M."/>
            <person name="Ahmed B."/>
            <person name="Halim A."/>
            <person name="Hossen Q.M.M."/>
            <person name="Hossain M.Z."/>
            <person name="Ahmed R."/>
            <person name="Khan M.M."/>
            <person name="Islam R."/>
            <person name="Rashid M.M."/>
            <person name="Khan S.A."/>
            <person name="Rahman M.S."/>
            <person name="Alam M."/>
        </authorList>
    </citation>
    <scope>NUCLEOTIDE SEQUENCE [LARGE SCALE GENOMIC DNA]</scope>
    <source>
        <strain evidence="4">cv. CVL-1</strain>
        <tissue evidence="3">Whole seedling</tissue>
    </source>
</reference>
<gene>
    <name evidence="3" type="ORF">CCACVL1_08081</name>
</gene>
<evidence type="ECO:0000313" key="3">
    <source>
        <dbReference type="EMBL" id="OMO88956.1"/>
    </source>
</evidence>
<dbReference type="Pfam" id="PF03732">
    <property type="entry name" value="Retrotrans_gag"/>
    <property type="match status" value="1"/>
</dbReference>
<dbReference type="Pfam" id="PF22936">
    <property type="entry name" value="Pol_BBD"/>
    <property type="match status" value="1"/>
</dbReference>
<dbReference type="GO" id="GO:0015074">
    <property type="term" value="P:DNA integration"/>
    <property type="evidence" value="ECO:0007669"/>
    <property type="project" value="InterPro"/>
</dbReference>
<keyword evidence="1" id="KW-0645">Protease</keyword>
<dbReference type="InterPro" id="IPR012337">
    <property type="entry name" value="RNaseH-like_sf"/>
</dbReference>
<dbReference type="EMBL" id="AWWV01008858">
    <property type="protein sequence ID" value="OMO88956.1"/>
    <property type="molecule type" value="Genomic_DNA"/>
</dbReference>
<keyword evidence="1" id="KW-0064">Aspartyl protease</keyword>
<dbReference type="InterPro" id="IPR036397">
    <property type="entry name" value="RNaseH_sf"/>
</dbReference>
<evidence type="ECO:0000256" key="1">
    <source>
        <dbReference type="ARBA" id="ARBA00022750"/>
    </source>
</evidence>
<dbReference type="PROSITE" id="PS50994">
    <property type="entry name" value="INTEGRASE"/>
    <property type="match status" value="1"/>
</dbReference>
<protein>
    <submittedName>
        <fullName evidence="3">Integrase, catalytic core</fullName>
    </submittedName>
</protein>
<dbReference type="Pfam" id="PF25597">
    <property type="entry name" value="SH3_retrovirus"/>
    <property type="match status" value="1"/>
</dbReference>
<dbReference type="GO" id="GO:0003676">
    <property type="term" value="F:nucleic acid binding"/>
    <property type="evidence" value="ECO:0007669"/>
    <property type="project" value="InterPro"/>
</dbReference>
<dbReference type="InterPro" id="IPR054722">
    <property type="entry name" value="PolX-like_BBD"/>
</dbReference>
<dbReference type="Gramene" id="OMO88956">
    <property type="protein sequence ID" value="OMO88956"/>
    <property type="gene ID" value="CCACVL1_08081"/>
</dbReference>
<dbReference type="InterPro" id="IPR025724">
    <property type="entry name" value="GAG-pre-integrase_dom"/>
</dbReference>
<dbReference type="InterPro" id="IPR005162">
    <property type="entry name" value="Retrotrans_gag_dom"/>
</dbReference>
<dbReference type="InterPro" id="IPR043502">
    <property type="entry name" value="DNA/RNA_pol_sf"/>
</dbReference>
<proteinExistence type="predicted"/>
<dbReference type="SUPFAM" id="SSF56672">
    <property type="entry name" value="DNA/RNA polymerases"/>
    <property type="match status" value="1"/>
</dbReference>
<evidence type="ECO:0000313" key="4">
    <source>
        <dbReference type="Proteomes" id="UP000188268"/>
    </source>
</evidence>
<name>A0A1R3J2F1_COCAP</name>
<keyword evidence="1" id="KW-0378">Hydrolase</keyword>
<evidence type="ECO:0000259" key="2">
    <source>
        <dbReference type="PROSITE" id="PS50994"/>
    </source>
</evidence>
<dbReference type="Pfam" id="PF07727">
    <property type="entry name" value="RVT_2"/>
    <property type="match status" value="1"/>
</dbReference>
<dbReference type="Pfam" id="PF13976">
    <property type="entry name" value="gag_pre-integrs"/>
    <property type="match status" value="1"/>
</dbReference>
<dbReference type="Proteomes" id="UP000188268">
    <property type="component" value="Unassembled WGS sequence"/>
</dbReference>
<dbReference type="SUPFAM" id="SSF53098">
    <property type="entry name" value="Ribonuclease H-like"/>
    <property type="match status" value="1"/>
</dbReference>
<dbReference type="STRING" id="210143.A0A1R3J2F1"/>
<comment type="caution">
    <text evidence="3">The sequence shown here is derived from an EMBL/GenBank/DDBJ whole genome shotgun (WGS) entry which is preliminary data.</text>
</comment>
<dbReference type="InterPro" id="IPR057670">
    <property type="entry name" value="SH3_retrovirus"/>
</dbReference>
<feature type="domain" description="Integrase catalytic" evidence="2">
    <location>
        <begin position="525"/>
        <end position="697"/>
    </location>
</feature>
<dbReference type="InterPro" id="IPR013103">
    <property type="entry name" value="RVT_2"/>
</dbReference>
<accession>A0A1R3J2F1</accession>
<dbReference type="OMA" id="HICFDSK"/>
<keyword evidence="4" id="KW-1185">Reference proteome</keyword>
<dbReference type="InterPro" id="IPR029472">
    <property type="entry name" value="Copia-like_N"/>
</dbReference>
<organism evidence="3 4">
    <name type="scientific">Corchorus capsularis</name>
    <name type="common">Jute</name>
    <dbReference type="NCBI Taxonomy" id="210143"/>
    <lineage>
        <taxon>Eukaryota</taxon>
        <taxon>Viridiplantae</taxon>
        <taxon>Streptophyta</taxon>
        <taxon>Embryophyta</taxon>
        <taxon>Tracheophyta</taxon>
        <taxon>Spermatophyta</taxon>
        <taxon>Magnoliopsida</taxon>
        <taxon>eudicotyledons</taxon>
        <taxon>Gunneridae</taxon>
        <taxon>Pentapetalae</taxon>
        <taxon>rosids</taxon>
        <taxon>malvids</taxon>
        <taxon>Malvales</taxon>
        <taxon>Malvaceae</taxon>
        <taxon>Grewioideae</taxon>
        <taxon>Apeibeae</taxon>
        <taxon>Corchorus</taxon>
    </lineage>
</organism>
<dbReference type="PANTHER" id="PTHR11439:SF498">
    <property type="entry name" value="DNAK FAMILY PROTEIN"/>
    <property type="match status" value="1"/>
</dbReference>
<dbReference type="PANTHER" id="PTHR11439">
    <property type="entry name" value="GAG-POL-RELATED RETROTRANSPOSON"/>
    <property type="match status" value="1"/>
</dbReference>
<dbReference type="OrthoDB" id="1617351at2759"/>
<dbReference type="Gene3D" id="3.30.420.10">
    <property type="entry name" value="Ribonuclease H-like superfamily/Ribonuclease H"/>
    <property type="match status" value="1"/>
</dbReference>
<sequence length="1451" mass="163845">MATASSVTSRPEDLPSSPYFIHPSENPSLVLVSSVVTGPNFYQWEKAMQMALLSKNKLDFVDGTIPVPASTDPLFLAWKRCNNLVISWLVHSVSTSIAQSILWLDSAPAIWKDLKARFRQTNSFRICDLQTEIHSCVQGSLPVHDYFTKLKILWDEFQLLRPIPSCKCQPICSCGLSKIREYLDNDQVMVFIKGLNESYSTVKTQILLMDPLPLLNKAFSLVLQQERSIQSIHVNVLAVKGNSSSFVPKKFVNSNKKPMSPYQFTKEQYEQLMTMIQSNSVPSHHVNATVALQKPSDSSYGNISYPYSVLNPKISLHVFTNPRNATSDWIIDTGATDHITCTFDSFKTYRPVNNVFVGLPNNTKVQVTHIGTVQFNDSLILFDVLYVPDFTFNLVSVGKLTSDLHCCLITVSSHCVIQDINHWKMIGTAERSDGLYKLQRHTMKHATAMPVIETVDSVQCSLPIDSASVQSSNVVSNSISCKTDANSVLWHNRLGHLSNSRLKLIIPSSIPVELYEVCHMSKHKRFPFPVSSSVTAKCFDLVHIDIWGDNYAPTFKGDTYFLTIVYDLSRFTWVFLMKNKSEARVIVQNFVALAKVQFNAEVRCIKTDNGQEFNMAPFYESKGILHQTSCIKTPQQNSIVERKHQHILNVARSLRFQASLPIDFWGECVLHAVFLINRIPTKVLGNVTPFQKLFNESPNIDVLKVFGSLAFASNHSNIKNKFDSRSIKSVFLGFQPGVKGYKLYDLQNNKKNLSRDVTFYEHIYPFTEEYAKTDNLQFSKHISTENLVLPNSDNFAAMNDSIPSSDVSTQQNMSHLSNVPVASSSSNTEAVLQIPIATVYQNNPVLHEISEPILQSSNVGPANSTIPNTSQQSNTNYHNVRRSTRLKFRPPHLQSFECNQVQKTSPHSLSSVFSYDNITSKHKAFAVAIDQDTEPRNYKEAIKSQQWQQAMNEELEALEKTKTWKLVDLPHGKQPIGCKWVYKVKRKADGSIERYKARLVAKGYTQQEGVDYLDTFSPVAKIATIRTLLVVAALKGWYLHQCDVNTTFLHGDLSEEVYMKLPEGYLEGSTKVCKLVKSLYGLKQASRQWNLKLTESLIKYGFHQSQADHTLFIKFVDKNFIALLVYVDDIIVASNDITEVINIKAYLHDLFSIKDLGELKFFLGLEVARSKQGINVCQKKYTMDLLKDMNFLVCKPTSTPILPETRLTTESGTPLADASQYRQLVGKLQYLTTTRLDISYAVQQLAQFLDKPTSDHLQVAHRVLRYLKGTIGQGLLFSSQGIFQLKAYSDSDWGTCLDSRKSITGYCIFLGDSLVSWKTKKQNTVSRSSSEAEYRALATTVCEIQWLNYLMKDLQITLEPSTPLFCDNLSAIHIAKNPVFHERTKHIDIDCHVVRTKLQEGLIKLLPVSSKLQLADCFTKVLSSTNFINAFSKLGIQNLYIPSLRGDVRES</sequence>